<protein>
    <recommendedName>
        <fullName evidence="2">Cupin type-2 domain-containing protein</fullName>
    </recommendedName>
</protein>
<gene>
    <name evidence="3" type="ORF">OB2597_08849</name>
</gene>
<evidence type="ECO:0000313" key="3">
    <source>
        <dbReference type="EMBL" id="EAQ04238.1"/>
    </source>
</evidence>
<dbReference type="PANTHER" id="PTHR36448:SF2">
    <property type="entry name" value="CUPIN TYPE-1 DOMAIN-CONTAINING PROTEIN"/>
    <property type="match status" value="1"/>
</dbReference>
<feature type="domain" description="Cupin type-2" evidence="2">
    <location>
        <begin position="77"/>
        <end position="132"/>
    </location>
</feature>
<evidence type="ECO:0000256" key="1">
    <source>
        <dbReference type="SAM" id="MobiDB-lite"/>
    </source>
</evidence>
<sequence length="204" mass="22541">MSRPFHVGKDRTREDDEMTGTIEEHQSMPRGRVPNSRYPLLIHRGGVPGGGMDAVRTRFQENGWLNNWNYPGIYLYHHFHSTSHECLGVAEGWMELELFGKGGTKVRVEAGDVVVMPAGVSHAMIGNSEDVMVVGGYPEGRDWDNIQEEFVSEADFRAAAKLIMSLPIPASDPVTGSPLSRWRDAPSSVDAGWNDFRDGLDATG</sequence>
<dbReference type="InterPro" id="IPR014710">
    <property type="entry name" value="RmlC-like_jellyroll"/>
</dbReference>
<evidence type="ECO:0000259" key="2">
    <source>
        <dbReference type="Pfam" id="PF07883"/>
    </source>
</evidence>
<feature type="region of interest" description="Disordered" evidence="1">
    <location>
        <begin position="1"/>
        <end position="34"/>
    </location>
</feature>
<dbReference type="EMBL" id="AAMO01000002">
    <property type="protein sequence ID" value="EAQ04238.1"/>
    <property type="molecule type" value="Genomic_DNA"/>
</dbReference>
<dbReference type="SUPFAM" id="SSF51182">
    <property type="entry name" value="RmlC-like cupins"/>
    <property type="match status" value="1"/>
</dbReference>
<keyword evidence="4" id="KW-1185">Reference proteome</keyword>
<dbReference type="Proteomes" id="UP000004318">
    <property type="component" value="Unassembled WGS sequence"/>
</dbReference>
<name>A3TUP2_PSEBH</name>
<dbReference type="AlphaFoldDB" id="A3TUP2"/>
<reference evidence="3 4" key="1">
    <citation type="journal article" date="2010" name="J. Bacteriol.">
        <title>Genome sequences of Oceanicola granulosus HTCC2516(T) and Oceanicola batsensis HTCC2597(TDelta).</title>
        <authorList>
            <person name="Thrash J.C."/>
            <person name="Cho J.C."/>
            <person name="Vergin K.L."/>
            <person name="Giovannoni S.J."/>
        </authorList>
    </citation>
    <scope>NUCLEOTIDE SEQUENCE [LARGE SCALE GENOMIC DNA]</scope>
    <source>
        <strain evidence="4">ATCC BAA-863 / DSM 15984 / KCTC 12145 / HTCC2597</strain>
    </source>
</reference>
<dbReference type="RefSeq" id="WP_009805992.1">
    <property type="nucleotide sequence ID" value="NZ_CH724131.1"/>
</dbReference>
<dbReference type="HOGENOM" id="CLU_084522_0_0_5"/>
<dbReference type="CDD" id="cd02219">
    <property type="entry name" value="cupin_YjlB-like"/>
    <property type="match status" value="1"/>
</dbReference>
<evidence type="ECO:0000313" key="4">
    <source>
        <dbReference type="Proteomes" id="UP000004318"/>
    </source>
</evidence>
<dbReference type="PANTHER" id="PTHR36448">
    <property type="entry name" value="BLR7373 PROTEIN"/>
    <property type="match status" value="1"/>
</dbReference>
<dbReference type="eggNOG" id="COG4297">
    <property type="taxonomic scope" value="Bacteria"/>
</dbReference>
<dbReference type="Gene3D" id="2.60.120.10">
    <property type="entry name" value="Jelly Rolls"/>
    <property type="match status" value="1"/>
</dbReference>
<dbReference type="STRING" id="252305.OB2597_08849"/>
<proteinExistence type="predicted"/>
<accession>A3TUP2</accession>
<dbReference type="InterPro" id="IPR013096">
    <property type="entry name" value="Cupin_2"/>
</dbReference>
<organism evidence="3 4">
    <name type="scientific">Pseudooceanicola batsensis (strain ATCC BAA-863 / DSM 15984 / KCTC 12145 / HTCC2597)</name>
    <name type="common">Oceanicola batsensis</name>
    <dbReference type="NCBI Taxonomy" id="252305"/>
    <lineage>
        <taxon>Bacteria</taxon>
        <taxon>Pseudomonadati</taxon>
        <taxon>Pseudomonadota</taxon>
        <taxon>Alphaproteobacteria</taxon>
        <taxon>Rhodobacterales</taxon>
        <taxon>Paracoccaceae</taxon>
        <taxon>Pseudooceanicola</taxon>
    </lineage>
</organism>
<dbReference type="Pfam" id="PF07883">
    <property type="entry name" value="Cupin_2"/>
    <property type="match status" value="1"/>
</dbReference>
<dbReference type="InterPro" id="IPR047121">
    <property type="entry name" value="YjiB-like"/>
</dbReference>
<dbReference type="InterPro" id="IPR011051">
    <property type="entry name" value="RmlC_Cupin_sf"/>
</dbReference>
<comment type="caution">
    <text evidence="3">The sequence shown here is derived from an EMBL/GenBank/DDBJ whole genome shotgun (WGS) entry which is preliminary data.</text>
</comment>